<sequence>MLEFHDVASFAQSVRNSEARSLWLCGSRSFTSGIAGNLKTRSLHQELFEFRQMNLTRKL</sequence>
<name>A0AB74ESX0_NEIGO</name>
<comment type="caution">
    <text evidence="1">The sequence shown here is derived from an EMBL/GenBank/DDBJ whole genome shotgun (WGS) entry which is preliminary data.</text>
</comment>
<organism evidence="1 2">
    <name type="scientific">Neisseria gonorrhoeae</name>
    <dbReference type="NCBI Taxonomy" id="485"/>
    <lineage>
        <taxon>Bacteria</taxon>
        <taxon>Pseudomonadati</taxon>
        <taxon>Pseudomonadota</taxon>
        <taxon>Betaproteobacteria</taxon>
        <taxon>Neisseriales</taxon>
        <taxon>Neisseriaceae</taxon>
        <taxon>Neisseria</taxon>
    </lineage>
</organism>
<gene>
    <name evidence="1" type="ORF">ESCNG_50094</name>
</gene>
<proteinExistence type="predicted"/>
<evidence type="ECO:0000313" key="1">
    <source>
        <dbReference type="EMBL" id="SCW15691.1"/>
    </source>
</evidence>
<evidence type="ECO:0000313" key="2">
    <source>
        <dbReference type="Proteomes" id="UP000182484"/>
    </source>
</evidence>
<reference evidence="1 2" key="1">
    <citation type="submission" date="2016-09" db="EMBL/GenBank/DDBJ databases">
        <authorList>
            <person name="Kumanski S."/>
            <person name="Beatrice B."/>
        </authorList>
    </citation>
    <scope>NUCLEOTIDE SEQUENCE [LARGE SCALE GENOMIC DNA]</scope>
    <source>
        <strain evidence="1">Mankind</strain>
    </source>
</reference>
<dbReference type="Proteomes" id="UP000182484">
    <property type="component" value="Unassembled WGS sequence"/>
</dbReference>
<protein>
    <submittedName>
        <fullName evidence="1">Uncharacterized protein</fullName>
    </submittedName>
</protein>
<accession>A0AB74ESX0</accession>
<dbReference type="EMBL" id="FMTB01000045">
    <property type="protein sequence ID" value="SCW15691.1"/>
    <property type="molecule type" value="Genomic_DNA"/>
</dbReference>
<dbReference type="AlphaFoldDB" id="A0AB74ESX0"/>